<keyword evidence="1 5" id="KW-0732">Signal</keyword>
<evidence type="ECO:0000313" key="8">
    <source>
        <dbReference type="Proteomes" id="UP001221686"/>
    </source>
</evidence>
<organism evidence="7 8">
    <name type="scientific">Nannocystis bainbridge</name>
    <dbReference type="NCBI Taxonomy" id="2995303"/>
    <lineage>
        <taxon>Bacteria</taxon>
        <taxon>Pseudomonadati</taxon>
        <taxon>Myxococcota</taxon>
        <taxon>Polyangia</taxon>
        <taxon>Nannocystales</taxon>
        <taxon>Nannocystaceae</taxon>
        <taxon>Nannocystis</taxon>
    </lineage>
</organism>
<feature type="domain" description="Pacifastin" evidence="6">
    <location>
        <begin position="44"/>
        <end position="74"/>
    </location>
</feature>
<evidence type="ECO:0000313" key="7">
    <source>
        <dbReference type="EMBL" id="MDC0716029.1"/>
    </source>
</evidence>
<evidence type="ECO:0000256" key="3">
    <source>
        <dbReference type="ARBA" id="ARBA00023157"/>
    </source>
</evidence>
<dbReference type="NCBIfam" id="TIGR02232">
    <property type="entry name" value="myxo_disulf_rpt"/>
    <property type="match status" value="1"/>
</dbReference>
<evidence type="ECO:0000256" key="4">
    <source>
        <dbReference type="SAM" id="MobiDB-lite"/>
    </source>
</evidence>
<evidence type="ECO:0000256" key="1">
    <source>
        <dbReference type="ARBA" id="ARBA00022729"/>
    </source>
</evidence>
<accession>A0ABT5DR03</accession>
<evidence type="ECO:0000259" key="6">
    <source>
        <dbReference type="Pfam" id="PF05375"/>
    </source>
</evidence>
<reference evidence="7 8" key="1">
    <citation type="submission" date="2022-11" db="EMBL/GenBank/DDBJ databases">
        <title>Minimal conservation of predation-associated metabolite biosynthetic gene clusters underscores biosynthetic potential of Myxococcota including descriptions for ten novel species: Archangium lansinium sp. nov., Myxococcus landrumus sp. nov., Nannocystis bai.</title>
        <authorList>
            <person name="Ahearne A."/>
            <person name="Stevens C."/>
            <person name="Dowd S."/>
        </authorList>
    </citation>
    <scope>NUCLEOTIDE SEQUENCE [LARGE SCALE GENOMIC DNA]</scope>
    <source>
        <strain evidence="7 8">BB15-2</strain>
    </source>
</reference>
<feature type="chain" id="PRO_5045329752" evidence="5">
    <location>
        <begin position="29"/>
        <end position="310"/>
    </location>
</feature>
<comment type="caution">
    <text evidence="7">The sequence shown here is derived from an EMBL/GenBank/DDBJ whole genome shotgun (WGS) entry which is preliminary data.</text>
</comment>
<dbReference type="InterPro" id="IPR008037">
    <property type="entry name" value="Pacifastin_dom"/>
</dbReference>
<protein>
    <submittedName>
        <fullName evidence="7">DUF4215 domain-containing protein</fullName>
    </submittedName>
</protein>
<dbReference type="Pfam" id="PF13948">
    <property type="entry name" value="DUF4215"/>
    <property type="match status" value="1"/>
</dbReference>
<feature type="region of interest" description="Disordered" evidence="4">
    <location>
        <begin position="145"/>
        <end position="164"/>
    </location>
</feature>
<dbReference type="Pfam" id="PF05375">
    <property type="entry name" value="Pacifastin_I"/>
    <property type="match status" value="1"/>
</dbReference>
<gene>
    <name evidence="7" type="ORF">POL25_03925</name>
</gene>
<keyword evidence="8" id="KW-1185">Reference proteome</keyword>
<dbReference type="RefSeq" id="WP_272084475.1">
    <property type="nucleotide sequence ID" value="NZ_JAQNDL010000001.1"/>
</dbReference>
<proteinExistence type="predicted"/>
<dbReference type="Proteomes" id="UP001221686">
    <property type="component" value="Unassembled WGS sequence"/>
</dbReference>
<evidence type="ECO:0000256" key="2">
    <source>
        <dbReference type="ARBA" id="ARBA00022737"/>
    </source>
</evidence>
<evidence type="ECO:0000256" key="5">
    <source>
        <dbReference type="SAM" id="SignalP"/>
    </source>
</evidence>
<name>A0ABT5DR03_9BACT</name>
<keyword evidence="2" id="KW-0677">Repeat</keyword>
<dbReference type="EMBL" id="JAQNDL010000001">
    <property type="protein sequence ID" value="MDC0716029.1"/>
    <property type="molecule type" value="Genomic_DNA"/>
</dbReference>
<dbReference type="PROSITE" id="PS51257">
    <property type="entry name" value="PROKAR_LIPOPROTEIN"/>
    <property type="match status" value="1"/>
</dbReference>
<sequence>MRFTFLNALNIHRNLLLVGALLGASAAACDPKQIGDETSGNLTCQNGETKPSEDGCNTCTCEGGDWSCTLKACDDGCEDGETKPAQDGCNTCTCTEGGWACTEIACEGLECEEGETKPAEDGCNTCTCYGGDWACTEIGCEETEGTGTDGEPNETEGSSTTSASVCGDGVVEGDEVCDDSNTVSGDGCSSECTIEGALACSDPAPADPYQVLDAAIVGDALKVEIQYGGGCAEHDFALCWDGLFAESEPVQVGLEISHDANGDLCDAAPTVSLEFSLADLKASYQAGYQTQSGQISIGLDGWNQNLLYAF</sequence>
<feature type="signal peptide" evidence="5">
    <location>
        <begin position="1"/>
        <end position="28"/>
    </location>
</feature>
<keyword evidence="3" id="KW-1015">Disulfide bond</keyword>
<dbReference type="InterPro" id="IPR011936">
    <property type="entry name" value="Myxo_disulph_rpt"/>
</dbReference>